<dbReference type="PANTHER" id="PTHR47338:SF20">
    <property type="entry name" value="ZN(II)2CYS6 TRANSCRIPTION FACTOR (EUROFUNG)"/>
    <property type="match status" value="1"/>
</dbReference>
<proteinExistence type="predicted"/>
<dbReference type="GO" id="GO:0008270">
    <property type="term" value="F:zinc ion binding"/>
    <property type="evidence" value="ECO:0007669"/>
    <property type="project" value="InterPro"/>
</dbReference>
<keyword evidence="5" id="KW-0539">Nucleus</keyword>
<dbReference type="InterPro" id="IPR001138">
    <property type="entry name" value="Zn2Cys6_DnaBD"/>
</dbReference>
<dbReference type="SMART" id="SM00066">
    <property type="entry name" value="GAL4"/>
    <property type="match status" value="1"/>
</dbReference>
<dbReference type="PROSITE" id="PS50048">
    <property type="entry name" value="ZN2_CY6_FUNGAL_2"/>
    <property type="match status" value="1"/>
</dbReference>
<dbReference type="Gene3D" id="4.10.240.10">
    <property type="entry name" value="Zn(2)-C6 fungal-type DNA-binding domain"/>
    <property type="match status" value="1"/>
</dbReference>
<keyword evidence="2" id="KW-0479">Metal-binding</keyword>
<dbReference type="AlphaFoldDB" id="A0A167H9H8"/>
<protein>
    <recommendedName>
        <fullName evidence="7">Zn(2)-C6 fungal-type domain-containing protein</fullName>
    </recommendedName>
</protein>
<evidence type="ECO:0000256" key="1">
    <source>
        <dbReference type="ARBA" id="ARBA00004123"/>
    </source>
</evidence>
<name>A0A167H9H8_CALVF</name>
<evidence type="ECO:0000256" key="4">
    <source>
        <dbReference type="ARBA" id="ARBA00023163"/>
    </source>
</evidence>
<dbReference type="Pfam" id="PF00172">
    <property type="entry name" value="Zn_clus"/>
    <property type="match status" value="1"/>
</dbReference>
<feature type="region of interest" description="Disordered" evidence="6">
    <location>
        <begin position="98"/>
        <end position="156"/>
    </location>
</feature>
<dbReference type="OrthoDB" id="4456959at2759"/>
<comment type="subcellular location">
    <subcellularLocation>
        <location evidence="1">Nucleus</location>
    </subcellularLocation>
</comment>
<dbReference type="CDD" id="cd12148">
    <property type="entry name" value="fungal_TF_MHR"/>
    <property type="match status" value="1"/>
</dbReference>
<dbReference type="InterPro" id="IPR007219">
    <property type="entry name" value="XnlR_reg_dom"/>
</dbReference>
<feature type="compositionally biased region" description="Low complexity" evidence="6">
    <location>
        <begin position="117"/>
        <end position="134"/>
    </location>
</feature>
<keyword evidence="4" id="KW-0804">Transcription</keyword>
<dbReference type="EMBL" id="KV417324">
    <property type="protein sequence ID" value="KZO91385.1"/>
    <property type="molecule type" value="Genomic_DNA"/>
</dbReference>
<evidence type="ECO:0000256" key="5">
    <source>
        <dbReference type="ARBA" id="ARBA00023242"/>
    </source>
</evidence>
<evidence type="ECO:0000313" key="8">
    <source>
        <dbReference type="EMBL" id="KZO91385.1"/>
    </source>
</evidence>
<feature type="compositionally biased region" description="Polar residues" evidence="6">
    <location>
        <begin position="103"/>
        <end position="116"/>
    </location>
</feature>
<evidence type="ECO:0000256" key="2">
    <source>
        <dbReference type="ARBA" id="ARBA00022723"/>
    </source>
</evidence>
<dbReference type="GO" id="GO:0006351">
    <property type="term" value="P:DNA-templated transcription"/>
    <property type="evidence" value="ECO:0007669"/>
    <property type="project" value="InterPro"/>
</dbReference>
<dbReference type="SUPFAM" id="SSF57701">
    <property type="entry name" value="Zn2/Cys6 DNA-binding domain"/>
    <property type="match status" value="1"/>
</dbReference>
<dbReference type="Proteomes" id="UP000076738">
    <property type="component" value="Unassembled WGS sequence"/>
</dbReference>
<dbReference type="CDD" id="cd00067">
    <property type="entry name" value="GAL4"/>
    <property type="match status" value="1"/>
</dbReference>
<dbReference type="SMART" id="SM00906">
    <property type="entry name" value="Fungal_trans"/>
    <property type="match status" value="1"/>
</dbReference>
<gene>
    <name evidence="8" type="ORF">CALVIDRAFT_602300</name>
</gene>
<feature type="domain" description="Zn(2)-C6 fungal-type" evidence="7">
    <location>
        <begin position="23"/>
        <end position="54"/>
    </location>
</feature>
<dbReference type="Pfam" id="PF04082">
    <property type="entry name" value="Fungal_trans"/>
    <property type="match status" value="1"/>
</dbReference>
<dbReference type="GO" id="GO:0003677">
    <property type="term" value="F:DNA binding"/>
    <property type="evidence" value="ECO:0007669"/>
    <property type="project" value="InterPro"/>
</dbReference>
<keyword evidence="3" id="KW-0805">Transcription regulation</keyword>
<evidence type="ECO:0000256" key="6">
    <source>
        <dbReference type="SAM" id="MobiDB-lite"/>
    </source>
</evidence>
<dbReference type="InterPro" id="IPR036864">
    <property type="entry name" value="Zn2-C6_fun-type_DNA-bd_sf"/>
</dbReference>
<evidence type="ECO:0000259" key="7">
    <source>
        <dbReference type="PROSITE" id="PS50048"/>
    </source>
</evidence>
<evidence type="ECO:0000256" key="3">
    <source>
        <dbReference type="ARBA" id="ARBA00023015"/>
    </source>
</evidence>
<dbReference type="GO" id="GO:0005634">
    <property type="term" value="C:nucleus"/>
    <property type="evidence" value="ECO:0007669"/>
    <property type="project" value="UniProtKB-SubCell"/>
</dbReference>
<evidence type="ECO:0000313" key="9">
    <source>
        <dbReference type="Proteomes" id="UP000076738"/>
    </source>
</evidence>
<dbReference type="GO" id="GO:0000981">
    <property type="term" value="F:DNA-binding transcription factor activity, RNA polymerase II-specific"/>
    <property type="evidence" value="ECO:0007669"/>
    <property type="project" value="InterPro"/>
</dbReference>
<dbReference type="InterPro" id="IPR050815">
    <property type="entry name" value="TF_fung"/>
</dbReference>
<dbReference type="PROSITE" id="PS00463">
    <property type="entry name" value="ZN2_CY6_FUNGAL_1"/>
    <property type="match status" value="1"/>
</dbReference>
<accession>A0A167H9H8</accession>
<organism evidence="8 9">
    <name type="scientific">Calocera viscosa (strain TUFC12733)</name>
    <dbReference type="NCBI Taxonomy" id="1330018"/>
    <lineage>
        <taxon>Eukaryota</taxon>
        <taxon>Fungi</taxon>
        <taxon>Dikarya</taxon>
        <taxon>Basidiomycota</taxon>
        <taxon>Agaricomycotina</taxon>
        <taxon>Dacrymycetes</taxon>
        <taxon>Dacrymycetales</taxon>
        <taxon>Dacrymycetaceae</taxon>
        <taxon>Calocera</taxon>
    </lineage>
</organism>
<dbReference type="PANTHER" id="PTHR47338">
    <property type="entry name" value="ZN(II)2CYS6 TRANSCRIPTION FACTOR (EUROFUNG)-RELATED"/>
    <property type="match status" value="1"/>
</dbReference>
<sequence length="700" mass="77948">MPADRRRRSILPEESEHRPMSSTCLACRQRKVKCDSGKPLCGNCVQAGATDCVYKERQKPGLKPGIGTALVDRVAALESALVHQANRIDKVYGLLDQKPTPPASVSSPSGAQNSAGSPSVAYPSAVTPVPSAPSQSMDVSHPVMGTPRADSTSIYPPNHLTPNMVVDSRLSHESPMSTSSFSDHTDLPPHDLVVHLIDLYYDHVAPFAPFLLRDHPYLHQDIEMNGTIQQRSWPVTVYAMVAVSLRFSTDARWQLPGFLTKEQYYKMAKQRVVMHSIESTSFQSVQALAIIALDTIGTGAGPSAWGVLALLTRSVMHLGLQTEDDLGAQTKTAPLNRVSLLKSPRNFREEEARRRLFWVIYVLDRWASVSTGWDFALSDQQITRNLPCREDLWPGDTRVQTREFRSPLFDDGLMHEEAFLDPLAYLVEIADLLGRVHQLQRHPLNPLSEVEVTHFYERTRTLDAAVRRWYCRLPLEISSPARIDSHPMIVLVQAMYHATLIKLQSMVAHPPDISSYMQPDTEAGHAIVQSAKQLALLARCVTQSPMEIPHTSPFLAWCLWVGGRVIFMEAYHTASQVDAAIHDIVQALDISGRYWDVGRRYASLLKKAIDKMQDHNPFTAGASQSRSRATAISALLDLRRTAFGAEMAVPTSGTQTPANPVAVQQPNDDYTKILDGMLSNWADQQNVLDLQWFEMPNVVM</sequence>
<reference evidence="8 9" key="1">
    <citation type="journal article" date="2016" name="Mol. Biol. Evol.">
        <title>Comparative Genomics of Early-Diverging Mushroom-Forming Fungi Provides Insights into the Origins of Lignocellulose Decay Capabilities.</title>
        <authorList>
            <person name="Nagy L.G."/>
            <person name="Riley R."/>
            <person name="Tritt A."/>
            <person name="Adam C."/>
            <person name="Daum C."/>
            <person name="Floudas D."/>
            <person name="Sun H."/>
            <person name="Yadav J.S."/>
            <person name="Pangilinan J."/>
            <person name="Larsson K.H."/>
            <person name="Matsuura K."/>
            <person name="Barry K."/>
            <person name="Labutti K."/>
            <person name="Kuo R."/>
            <person name="Ohm R.A."/>
            <person name="Bhattacharya S.S."/>
            <person name="Shirouzu T."/>
            <person name="Yoshinaga Y."/>
            <person name="Martin F.M."/>
            <person name="Grigoriev I.V."/>
            <person name="Hibbett D.S."/>
        </authorList>
    </citation>
    <scope>NUCLEOTIDE SEQUENCE [LARGE SCALE GENOMIC DNA]</scope>
    <source>
        <strain evidence="8 9">TUFC12733</strain>
    </source>
</reference>
<keyword evidence="9" id="KW-1185">Reference proteome</keyword>